<protein>
    <submittedName>
        <fullName evidence="1">Uncharacterized protein</fullName>
    </submittedName>
</protein>
<sequence>MDGRKTIKTLIVNEGKEEETVIISTFDNSEIGICVSKRQAGDAEIWLNINEAKKVLTPLNSAIETLNEA</sequence>
<dbReference type="EMBL" id="CVRB01000006">
    <property type="protein sequence ID" value="CRK84884.1"/>
    <property type="molecule type" value="Genomic_DNA"/>
</dbReference>
<name>A0A0U1P3F6_9BACI</name>
<dbReference type="OrthoDB" id="3002240at2"/>
<organism evidence="1 2">
    <name type="scientific">Neobacillus massiliamazoniensis</name>
    <dbReference type="NCBI Taxonomy" id="1499688"/>
    <lineage>
        <taxon>Bacteria</taxon>
        <taxon>Bacillati</taxon>
        <taxon>Bacillota</taxon>
        <taxon>Bacilli</taxon>
        <taxon>Bacillales</taxon>
        <taxon>Bacillaceae</taxon>
        <taxon>Neobacillus</taxon>
    </lineage>
</organism>
<accession>A0A0U1P3F6</accession>
<evidence type="ECO:0000313" key="1">
    <source>
        <dbReference type="EMBL" id="CRK84884.1"/>
    </source>
</evidence>
<reference evidence="2" key="1">
    <citation type="submission" date="2015-05" db="EMBL/GenBank/DDBJ databases">
        <authorList>
            <person name="Urmite Genomes"/>
        </authorList>
    </citation>
    <scope>NUCLEOTIDE SEQUENCE [LARGE SCALE GENOMIC DNA]</scope>
    <source>
        <strain evidence="2">LF1</strain>
    </source>
</reference>
<keyword evidence="2" id="KW-1185">Reference proteome</keyword>
<dbReference type="AlphaFoldDB" id="A0A0U1P3F6"/>
<dbReference type="Proteomes" id="UP000199087">
    <property type="component" value="Unassembled WGS sequence"/>
</dbReference>
<gene>
    <name evidence="1" type="ORF">BN000_04939</name>
</gene>
<evidence type="ECO:0000313" key="2">
    <source>
        <dbReference type="Proteomes" id="UP000199087"/>
    </source>
</evidence>
<dbReference type="RefSeq" id="WP_090639295.1">
    <property type="nucleotide sequence ID" value="NZ_CVRB01000006.1"/>
</dbReference>
<proteinExistence type="predicted"/>